<name>A0ABR7G717_9FIRM</name>
<evidence type="ECO:0000313" key="2">
    <source>
        <dbReference type="Proteomes" id="UP000631576"/>
    </source>
</evidence>
<dbReference type="Proteomes" id="UP000631576">
    <property type="component" value="Unassembled WGS sequence"/>
</dbReference>
<proteinExistence type="predicted"/>
<dbReference type="EMBL" id="JACOPE010000001">
    <property type="protein sequence ID" value="MBC5682848.1"/>
    <property type="molecule type" value="Genomic_DNA"/>
</dbReference>
<dbReference type="RefSeq" id="WP_147365773.1">
    <property type="nucleotide sequence ID" value="NZ_JACOPE010000001.1"/>
</dbReference>
<keyword evidence="2" id="KW-1185">Reference proteome</keyword>
<sequence length="72" mass="8447">MAPIYSKTIKDELLSGYPYMPCTLEKAKALERQHNHKGDVQNISEMYWEEAYDTIVEEYCRGNNNQFNGEKI</sequence>
<gene>
    <name evidence="1" type="ORF">H8S40_04575</name>
</gene>
<evidence type="ECO:0000313" key="1">
    <source>
        <dbReference type="EMBL" id="MBC5682848.1"/>
    </source>
</evidence>
<comment type="caution">
    <text evidence="1">The sequence shown here is derived from an EMBL/GenBank/DDBJ whole genome shotgun (WGS) entry which is preliminary data.</text>
</comment>
<reference evidence="1 2" key="1">
    <citation type="submission" date="2020-08" db="EMBL/GenBank/DDBJ databases">
        <title>Genome public.</title>
        <authorList>
            <person name="Liu C."/>
            <person name="Sun Q."/>
        </authorList>
    </citation>
    <scope>NUCLEOTIDE SEQUENCE [LARGE SCALE GENOMIC DNA]</scope>
    <source>
        <strain evidence="1 2">NSJ-13</strain>
    </source>
</reference>
<protein>
    <submittedName>
        <fullName evidence="1">Uncharacterized protein</fullName>
    </submittedName>
</protein>
<accession>A0ABR7G717</accession>
<organism evidence="1 2">
    <name type="scientific">Ruminococcus hominis</name>
    <dbReference type="NCBI Taxonomy" id="2763065"/>
    <lineage>
        <taxon>Bacteria</taxon>
        <taxon>Bacillati</taxon>
        <taxon>Bacillota</taxon>
        <taxon>Clostridia</taxon>
        <taxon>Eubacteriales</taxon>
        <taxon>Oscillospiraceae</taxon>
        <taxon>Ruminococcus</taxon>
    </lineage>
</organism>